<dbReference type="AlphaFoldDB" id="A0A1Y5PUI0"/>
<dbReference type="InterPro" id="IPR050950">
    <property type="entry name" value="HTH-type_LysR_regulators"/>
</dbReference>
<sequence length="301" mass="32610">MRFDLTDLRLFISVVDAGSITHGAAEVGLSLPAASERLRDMEATGEVALLNRGRRGVVPTEAGEALAHHARAILHQMARMRGDIGQFAKGLRASVRVFANTASMSELLPSKLAPWMAENPQVDIDLKERESAEIVRSVAAGFAEIGVLSSANDTGALHLRPFAVDRLVVVASGEHPVAGCRQVSFAELFDYPFVGLTSGPLQDHIDAQASRMGARPKTRIRLRNFDGICHMAGVGVGIGIVPEAAAIRCRRAARIKVTRLSDPWATRYLSLCVRDDRDLTAPARSLFDRLSAREARLDIES</sequence>
<evidence type="ECO:0000256" key="4">
    <source>
        <dbReference type="ARBA" id="ARBA00023163"/>
    </source>
</evidence>
<dbReference type="GO" id="GO:0003677">
    <property type="term" value="F:DNA binding"/>
    <property type="evidence" value="ECO:0007669"/>
    <property type="project" value="UniProtKB-KW"/>
</dbReference>
<dbReference type="GO" id="GO:0005829">
    <property type="term" value="C:cytosol"/>
    <property type="evidence" value="ECO:0007669"/>
    <property type="project" value="TreeGrafter"/>
</dbReference>
<organism evidence="6">
    <name type="scientific">uncultured Sphingopyxis sp</name>
    <dbReference type="NCBI Taxonomy" id="310581"/>
    <lineage>
        <taxon>Bacteria</taxon>
        <taxon>Pseudomonadati</taxon>
        <taxon>Pseudomonadota</taxon>
        <taxon>Alphaproteobacteria</taxon>
        <taxon>Sphingomonadales</taxon>
        <taxon>Sphingomonadaceae</taxon>
        <taxon>Sphingopyxis</taxon>
        <taxon>environmental samples</taxon>
    </lineage>
</organism>
<protein>
    <submittedName>
        <fullName evidence="6">Transcriptional regulator</fullName>
    </submittedName>
</protein>
<dbReference type="SUPFAM" id="SSF46785">
    <property type="entry name" value="Winged helix' DNA-binding domain"/>
    <property type="match status" value="1"/>
</dbReference>
<dbReference type="InterPro" id="IPR000847">
    <property type="entry name" value="LysR_HTH_N"/>
</dbReference>
<dbReference type="Pfam" id="PF03466">
    <property type="entry name" value="LysR_substrate"/>
    <property type="match status" value="1"/>
</dbReference>
<dbReference type="InterPro" id="IPR005119">
    <property type="entry name" value="LysR_subst-bd"/>
</dbReference>
<dbReference type="PANTHER" id="PTHR30419:SF2">
    <property type="entry name" value="LYSR FAMILY TRANSCRIPTIONAL REGULATOR"/>
    <property type="match status" value="1"/>
</dbReference>
<evidence type="ECO:0000256" key="2">
    <source>
        <dbReference type="ARBA" id="ARBA00023015"/>
    </source>
</evidence>
<accession>A0A1Y5PUI0</accession>
<dbReference type="RefSeq" id="WP_295325240.1">
    <property type="nucleotide sequence ID" value="NZ_LT598653.1"/>
</dbReference>
<evidence type="ECO:0000256" key="1">
    <source>
        <dbReference type="ARBA" id="ARBA00009437"/>
    </source>
</evidence>
<dbReference type="PROSITE" id="PS50931">
    <property type="entry name" value="HTH_LYSR"/>
    <property type="match status" value="1"/>
</dbReference>
<evidence type="ECO:0000259" key="5">
    <source>
        <dbReference type="PROSITE" id="PS50931"/>
    </source>
</evidence>
<dbReference type="SUPFAM" id="SSF53850">
    <property type="entry name" value="Periplasmic binding protein-like II"/>
    <property type="match status" value="1"/>
</dbReference>
<dbReference type="Gene3D" id="3.40.190.290">
    <property type="match status" value="1"/>
</dbReference>
<dbReference type="EMBL" id="LT598653">
    <property type="protein sequence ID" value="SBV32346.1"/>
    <property type="molecule type" value="Genomic_DNA"/>
</dbReference>
<keyword evidence="2" id="KW-0805">Transcription regulation</keyword>
<dbReference type="InterPro" id="IPR036388">
    <property type="entry name" value="WH-like_DNA-bd_sf"/>
</dbReference>
<dbReference type="PANTHER" id="PTHR30419">
    <property type="entry name" value="HTH-TYPE TRANSCRIPTIONAL REGULATOR YBHD"/>
    <property type="match status" value="1"/>
</dbReference>
<evidence type="ECO:0000256" key="3">
    <source>
        <dbReference type="ARBA" id="ARBA00023125"/>
    </source>
</evidence>
<proteinExistence type="inferred from homology"/>
<gene>
    <name evidence="6" type="ORF">SPPYR_1226</name>
</gene>
<dbReference type="Gene3D" id="1.10.10.10">
    <property type="entry name" value="Winged helix-like DNA-binding domain superfamily/Winged helix DNA-binding domain"/>
    <property type="match status" value="1"/>
</dbReference>
<comment type="similarity">
    <text evidence="1">Belongs to the LysR transcriptional regulatory family.</text>
</comment>
<dbReference type="KEGG" id="sphu:SPPYR_1226"/>
<dbReference type="Pfam" id="PF00126">
    <property type="entry name" value="HTH_1"/>
    <property type="match status" value="1"/>
</dbReference>
<evidence type="ECO:0000313" key="6">
    <source>
        <dbReference type="EMBL" id="SBV32346.1"/>
    </source>
</evidence>
<dbReference type="GO" id="GO:0003700">
    <property type="term" value="F:DNA-binding transcription factor activity"/>
    <property type="evidence" value="ECO:0007669"/>
    <property type="project" value="InterPro"/>
</dbReference>
<keyword evidence="3" id="KW-0238">DNA-binding</keyword>
<name>A0A1Y5PUI0_9SPHN</name>
<feature type="domain" description="HTH lysR-type" evidence="5">
    <location>
        <begin position="3"/>
        <end position="60"/>
    </location>
</feature>
<dbReference type="InterPro" id="IPR036390">
    <property type="entry name" value="WH_DNA-bd_sf"/>
</dbReference>
<dbReference type="CDD" id="cd08421">
    <property type="entry name" value="PBP2_LTTR_like_1"/>
    <property type="match status" value="1"/>
</dbReference>
<keyword evidence="4" id="KW-0804">Transcription</keyword>
<reference evidence="6" key="1">
    <citation type="submission" date="2016-03" db="EMBL/GenBank/DDBJ databases">
        <authorList>
            <person name="Ploux O."/>
        </authorList>
    </citation>
    <scope>NUCLEOTIDE SEQUENCE</scope>
    <source>
        <strain evidence="6">UC10</strain>
    </source>
</reference>